<feature type="transmembrane region" description="Helical" evidence="2">
    <location>
        <begin position="95"/>
        <end position="115"/>
    </location>
</feature>
<evidence type="ECO:0000313" key="4">
    <source>
        <dbReference type="Proteomes" id="UP000265509"/>
    </source>
</evidence>
<dbReference type="PROSITE" id="PS50005">
    <property type="entry name" value="TPR"/>
    <property type="match status" value="1"/>
</dbReference>
<reference evidence="3 4" key="1">
    <citation type="submission" date="2018-07" db="EMBL/GenBank/DDBJ databases">
        <title>Halioglobus sp. genome submission.</title>
        <authorList>
            <person name="Ye M.-Q."/>
            <person name="Du Z.-J."/>
        </authorList>
    </citation>
    <scope>NUCLEOTIDE SEQUENCE [LARGE SCALE GENOMIC DNA]</scope>
    <source>
        <strain evidence="3 4">U0301</strain>
    </source>
</reference>
<dbReference type="EMBL" id="QRAN01000023">
    <property type="protein sequence ID" value="RLQ20564.1"/>
    <property type="molecule type" value="Genomic_DNA"/>
</dbReference>
<feature type="repeat" description="TPR" evidence="1">
    <location>
        <begin position="416"/>
        <end position="449"/>
    </location>
</feature>
<dbReference type="Gene3D" id="1.25.40.10">
    <property type="entry name" value="Tetratricopeptide repeat domain"/>
    <property type="match status" value="2"/>
</dbReference>
<dbReference type="Pfam" id="PF13432">
    <property type="entry name" value="TPR_16"/>
    <property type="match status" value="1"/>
</dbReference>
<protein>
    <submittedName>
        <fullName evidence="3">Uncharacterized protein</fullName>
    </submittedName>
</protein>
<feature type="transmembrane region" description="Helical" evidence="2">
    <location>
        <begin position="44"/>
        <end position="66"/>
    </location>
</feature>
<organism evidence="3 4">
    <name type="scientific">Seongchinamella sediminis</name>
    <dbReference type="NCBI Taxonomy" id="2283635"/>
    <lineage>
        <taxon>Bacteria</taxon>
        <taxon>Pseudomonadati</taxon>
        <taxon>Pseudomonadota</taxon>
        <taxon>Gammaproteobacteria</taxon>
        <taxon>Cellvibrionales</taxon>
        <taxon>Halieaceae</taxon>
        <taxon>Seongchinamella</taxon>
    </lineage>
</organism>
<dbReference type="PANTHER" id="PTHR12558">
    <property type="entry name" value="CELL DIVISION CYCLE 16,23,27"/>
    <property type="match status" value="1"/>
</dbReference>
<dbReference type="Proteomes" id="UP000265509">
    <property type="component" value="Unassembled WGS sequence"/>
</dbReference>
<sequence>MKGFIAELRRRNVHRAAIAYLAVAWLLVQVLETTLPIYDLDESHIRWVVLALLIGFIPALCLAWVFEWSPGRLRAQADIDRDPEIAGGGSRKSDLVIIAVLAMAVLFFAIDKFLLSPASPWIGPPTKSIAVLPFDDMTAAQDQAYFADGLAEELLNLLAQNPALRVAARTSSFNFRHSGLAISDIASQLNVSHVLEGSVRRDGEQVRITVQLIEASSGFHVWSETYEEAYSDIFSIQDRISRQVSATLEAAILGDQLYRVRQADPHAYTLYLKGRYLARSGSPEKMMEATKLLRKALDIDSRYAPAWAELSGLYQNQAAEGLIDYDHGYRQGREAAQRAVSVDPDYAPGYDQLAWAAFWYDADVEAAIDYLQKGFQLQPQNLDLASGAATILQSLGRIDEAIKLHEYSVAASPLDAVATYNLALAYKYANRLDEAEQAFHSVLRLSPEYANVRYHLGEILLLTGRTEEALAIWATENDATHRVKGRALAYYSLGQQTQAATALDELIDQWGKKWPSEVAHVYAWRGELDEAFRWLELEYATYGAGGWGEWKLQPLYNNLRPDPRWQAFLARAGASDAQLARYQLEVPALDQEIVR</sequence>
<keyword evidence="1" id="KW-0802">TPR repeat</keyword>
<dbReference type="OrthoDB" id="1971692at2"/>
<dbReference type="PANTHER" id="PTHR12558:SF33">
    <property type="entry name" value="BLL7664 PROTEIN"/>
    <property type="match status" value="1"/>
</dbReference>
<proteinExistence type="predicted"/>
<dbReference type="InterPro" id="IPR011990">
    <property type="entry name" value="TPR-like_helical_dom_sf"/>
</dbReference>
<dbReference type="AlphaFoldDB" id="A0A3L7DT68"/>
<feature type="transmembrane region" description="Helical" evidence="2">
    <location>
        <begin position="18"/>
        <end position="38"/>
    </location>
</feature>
<accession>A0A3L7DT68</accession>
<evidence type="ECO:0000313" key="3">
    <source>
        <dbReference type="EMBL" id="RLQ20564.1"/>
    </source>
</evidence>
<name>A0A3L7DT68_9GAMM</name>
<dbReference type="Pfam" id="PF13174">
    <property type="entry name" value="TPR_6"/>
    <property type="match status" value="1"/>
</dbReference>
<gene>
    <name evidence="3" type="ORF">DWB85_16800</name>
</gene>
<dbReference type="InterPro" id="IPR019734">
    <property type="entry name" value="TPR_rpt"/>
</dbReference>
<dbReference type="Gene3D" id="3.40.50.10610">
    <property type="entry name" value="ABC-type transport auxiliary lipoprotein component"/>
    <property type="match status" value="1"/>
</dbReference>
<comment type="caution">
    <text evidence="3">The sequence shown here is derived from an EMBL/GenBank/DDBJ whole genome shotgun (WGS) entry which is preliminary data.</text>
</comment>
<keyword evidence="2" id="KW-1133">Transmembrane helix</keyword>
<keyword evidence="2" id="KW-0472">Membrane</keyword>
<evidence type="ECO:0000256" key="1">
    <source>
        <dbReference type="PROSITE-ProRule" id="PRU00339"/>
    </source>
</evidence>
<dbReference type="SUPFAM" id="SSF48452">
    <property type="entry name" value="TPR-like"/>
    <property type="match status" value="2"/>
</dbReference>
<dbReference type="SMART" id="SM00028">
    <property type="entry name" value="TPR"/>
    <property type="match status" value="5"/>
</dbReference>
<keyword evidence="4" id="KW-1185">Reference proteome</keyword>
<keyword evidence="2" id="KW-0812">Transmembrane</keyword>
<dbReference type="RefSeq" id="WP_117956879.1">
    <property type="nucleotide sequence ID" value="NZ_QRAN01000023.1"/>
</dbReference>
<evidence type="ECO:0000256" key="2">
    <source>
        <dbReference type="SAM" id="Phobius"/>
    </source>
</evidence>